<dbReference type="AlphaFoldDB" id="A0A0A9WYC9"/>
<dbReference type="PROSITE" id="PS00626">
    <property type="entry name" value="RCC1_2"/>
    <property type="match status" value="1"/>
</dbReference>
<organism evidence="3">
    <name type="scientific">Lygus hesperus</name>
    <name type="common">Western plant bug</name>
    <dbReference type="NCBI Taxonomy" id="30085"/>
    <lineage>
        <taxon>Eukaryota</taxon>
        <taxon>Metazoa</taxon>
        <taxon>Ecdysozoa</taxon>
        <taxon>Arthropoda</taxon>
        <taxon>Hexapoda</taxon>
        <taxon>Insecta</taxon>
        <taxon>Pterygota</taxon>
        <taxon>Neoptera</taxon>
        <taxon>Paraneoptera</taxon>
        <taxon>Hemiptera</taxon>
        <taxon>Heteroptera</taxon>
        <taxon>Panheteroptera</taxon>
        <taxon>Cimicomorpha</taxon>
        <taxon>Miridae</taxon>
        <taxon>Mirini</taxon>
        <taxon>Lygus</taxon>
    </lineage>
</organism>
<dbReference type="EMBL" id="GBHO01031178">
    <property type="protein sequence ID" value="JAG12426.1"/>
    <property type="molecule type" value="Transcribed_RNA"/>
</dbReference>
<name>A0A0A9WYC9_LYGHE</name>
<dbReference type="SUPFAM" id="SSF50985">
    <property type="entry name" value="RCC1/BLIP-II"/>
    <property type="match status" value="1"/>
</dbReference>
<dbReference type="InterPro" id="IPR009091">
    <property type="entry name" value="RCC1/BLIP-II"/>
</dbReference>
<dbReference type="Pfam" id="PF13540">
    <property type="entry name" value="RCC1_2"/>
    <property type="match status" value="2"/>
</dbReference>
<accession>A0A0A9WYC9</accession>
<dbReference type="InterPro" id="IPR000408">
    <property type="entry name" value="Reg_chr_condens"/>
</dbReference>
<feature type="repeat" description="RCC1" evidence="1">
    <location>
        <begin position="205"/>
        <end position="255"/>
    </location>
</feature>
<dbReference type="PROSITE" id="PS50012">
    <property type="entry name" value="RCC1_3"/>
    <property type="match status" value="2"/>
</dbReference>
<evidence type="ECO:0000313" key="3">
    <source>
        <dbReference type="EMBL" id="JAG12426.1"/>
    </source>
</evidence>
<proteinExistence type="predicted"/>
<protein>
    <submittedName>
        <fullName evidence="3">RCC1 and BTB domain-containing protein 1</fullName>
    </submittedName>
</protein>
<sequence>LIKNEFVMKLDGLHRWPELRKIPNDLKSIIRSAVVFQSKGRSNSLLVITSDDNVYGLGENGSDTNILGFNCRHFECERIEQLELVKGLSGKNIGHITVGCNVGAAIDGEGRIYWWGNCDEVDDEIATPHLASMSTSTNKIKFTQVSCGSRFMAALAHTGNVYVWGKLKAGRSSMFMRKVMLDTSPHKIIKLTTGKNHLVMLTTKGAVYTWGCNDHGQRGILQDDNDEYSITKLQLNQPCKDIVCGLSSTVVLTSNGEVWACGENYWGTQVGYSAQIERVDLGCKIDKIIVGWCCVAGTYQSLYVATDGNGEHFVWSDTTAPAEKVDTPLMDIFPEGITPRDIMVSVLQLPPKQRNVKCLNCMKSDQIQFVLKDIEDKFNLLEDITAEMIRDLLNVTPAETSGRELESKTSLSTVSTQTNSEDQNCVSETTEEQK</sequence>
<evidence type="ECO:0000313" key="4">
    <source>
        <dbReference type="EMBL" id="JAG12427.1"/>
    </source>
</evidence>
<reference evidence="3" key="1">
    <citation type="journal article" date="2014" name="PLoS ONE">
        <title>Transcriptome-Based Identification of ABC Transporters in the Western Tarnished Plant Bug Lygus hesperus.</title>
        <authorList>
            <person name="Hull J.J."/>
            <person name="Chaney K."/>
            <person name="Geib S.M."/>
            <person name="Fabrick J.A."/>
            <person name="Brent C.S."/>
            <person name="Walsh D."/>
            <person name="Lavine L.C."/>
        </authorList>
    </citation>
    <scope>NUCLEOTIDE SEQUENCE</scope>
</reference>
<dbReference type="PRINTS" id="PR00633">
    <property type="entry name" value="RCCNDNSATION"/>
</dbReference>
<feature type="non-terminal residue" evidence="3">
    <location>
        <position position="1"/>
    </location>
</feature>
<feature type="repeat" description="RCC1" evidence="1">
    <location>
        <begin position="159"/>
        <end position="204"/>
    </location>
</feature>
<feature type="region of interest" description="Disordered" evidence="2">
    <location>
        <begin position="399"/>
        <end position="434"/>
    </location>
</feature>
<evidence type="ECO:0000256" key="1">
    <source>
        <dbReference type="PROSITE-ProRule" id="PRU00235"/>
    </source>
</evidence>
<dbReference type="InterPro" id="IPR051553">
    <property type="entry name" value="Ran_GTPase-activating"/>
</dbReference>
<feature type="compositionally biased region" description="Polar residues" evidence="2">
    <location>
        <begin position="408"/>
        <end position="428"/>
    </location>
</feature>
<gene>
    <name evidence="3" type="primary">RCBTB1_20</name>
    <name evidence="4" type="synonym">RCBTB1_16</name>
    <name evidence="4" type="ORF">CM83_66874</name>
    <name evidence="3" type="ORF">CM83_66876</name>
</gene>
<reference evidence="3" key="2">
    <citation type="submission" date="2014-07" db="EMBL/GenBank/DDBJ databases">
        <authorList>
            <person name="Hull J."/>
        </authorList>
    </citation>
    <scope>NUCLEOTIDE SEQUENCE</scope>
</reference>
<dbReference type="Gene3D" id="2.130.10.30">
    <property type="entry name" value="Regulator of chromosome condensation 1/beta-lactamase-inhibitor protein II"/>
    <property type="match status" value="2"/>
</dbReference>
<dbReference type="PANTHER" id="PTHR45982">
    <property type="entry name" value="REGULATOR OF CHROMOSOME CONDENSATION"/>
    <property type="match status" value="1"/>
</dbReference>
<evidence type="ECO:0000256" key="2">
    <source>
        <dbReference type="SAM" id="MobiDB-lite"/>
    </source>
</evidence>
<dbReference type="EMBL" id="GBHO01031177">
    <property type="protein sequence ID" value="JAG12427.1"/>
    <property type="molecule type" value="Transcribed_RNA"/>
</dbReference>
<dbReference type="PANTHER" id="PTHR45982:SF1">
    <property type="entry name" value="REGULATOR OF CHROMOSOME CONDENSATION"/>
    <property type="match status" value="1"/>
</dbReference>